<dbReference type="SUPFAM" id="SSF52283">
    <property type="entry name" value="Formate/glycerate dehydrogenase catalytic domain-like"/>
    <property type="match status" value="1"/>
</dbReference>
<dbReference type="Gene3D" id="3.40.50.1480">
    <property type="entry name" value="Adenosylhomocysteinase-like"/>
    <property type="match status" value="1"/>
</dbReference>
<dbReference type="InterPro" id="IPR042172">
    <property type="entry name" value="Adenosylhomocyst_ase-like_sf"/>
</dbReference>
<reference evidence="1 2" key="1">
    <citation type="submission" date="2018-12" db="EMBL/GenBank/DDBJ databases">
        <authorList>
            <consortium name="Pathogen Informatics"/>
        </authorList>
    </citation>
    <scope>NUCLEOTIDE SEQUENCE [LARGE SCALE GENOMIC DNA]</scope>
    <source>
        <strain evidence="1 2">NCTC10047</strain>
    </source>
</reference>
<keyword evidence="1" id="KW-0378">Hydrolase</keyword>
<dbReference type="EMBL" id="LR134156">
    <property type="protein sequence ID" value="VEA77138.1"/>
    <property type="molecule type" value="Genomic_DNA"/>
</dbReference>
<protein>
    <submittedName>
        <fullName evidence="1">S-adenosyl-L-homocysteine hydrolase</fullName>
    </submittedName>
</protein>
<gene>
    <name evidence="1" type="ORF">NCTC10047_03046</name>
</gene>
<accession>A0A447R4G5</accession>
<evidence type="ECO:0000313" key="2">
    <source>
        <dbReference type="Proteomes" id="UP000275676"/>
    </source>
</evidence>
<dbReference type="GO" id="GO:0016787">
    <property type="term" value="F:hydrolase activity"/>
    <property type="evidence" value="ECO:0007669"/>
    <property type="project" value="UniProtKB-KW"/>
</dbReference>
<dbReference type="Proteomes" id="UP000275676">
    <property type="component" value="Chromosome"/>
</dbReference>
<sequence length="64" mass="7493">MLNLSQKKRNSIGNIMSKTNEYNIKDMALADQGLKRINWAKNHMPIMRNLISRLEKKNRLKALP</sequence>
<evidence type="ECO:0000313" key="1">
    <source>
        <dbReference type="EMBL" id="VEA77138.1"/>
    </source>
</evidence>
<name>A0A447R4G5_SALER</name>
<proteinExistence type="predicted"/>
<dbReference type="AlphaFoldDB" id="A0A447R4G5"/>
<organism evidence="1 2">
    <name type="scientific">Salmonella enterica subsp. arizonae</name>
    <dbReference type="NCBI Taxonomy" id="59203"/>
    <lineage>
        <taxon>Bacteria</taxon>
        <taxon>Pseudomonadati</taxon>
        <taxon>Pseudomonadota</taxon>
        <taxon>Gammaproteobacteria</taxon>
        <taxon>Enterobacterales</taxon>
        <taxon>Enterobacteriaceae</taxon>
        <taxon>Salmonella</taxon>
    </lineage>
</organism>